<protein>
    <submittedName>
        <fullName evidence="2">Uncharacterized protein</fullName>
    </submittedName>
</protein>
<evidence type="ECO:0000313" key="2">
    <source>
        <dbReference type="EMBL" id="CEM15686.1"/>
    </source>
</evidence>
<feature type="region of interest" description="Disordered" evidence="1">
    <location>
        <begin position="1"/>
        <end position="73"/>
    </location>
</feature>
<reference evidence="2" key="1">
    <citation type="submission" date="2014-11" db="EMBL/GenBank/DDBJ databases">
        <authorList>
            <person name="Otto D Thomas"/>
            <person name="Naeem Raeece"/>
        </authorList>
    </citation>
    <scope>NUCLEOTIDE SEQUENCE</scope>
</reference>
<gene>
    <name evidence="2" type="ORF">Cvel_17914</name>
</gene>
<dbReference type="AlphaFoldDB" id="A0A0G4FNB7"/>
<accession>A0A0G4FNB7</accession>
<organism evidence="2">
    <name type="scientific">Chromera velia CCMP2878</name>
    <dbReference type="NCBI Taxonomy" id="1169474"/>
    <lineage>
        <taxon>Eukaryota</taxon>
        <taxon>Sar</taxon>
        <taxon>Alveolata</taxon>
        <taxon>Colpodellida</taxon>
        <taxon>Chromeraceae</taxon>
        <taxon>Chromera</taxon>
    </lineage>
</organism>
<name>A0A0G4FNB7_9ALVE</name>
<proteinExistence type="predicted"/>
<dbReference type="VEuPathDB" id="CryptoDB:Cvel_17914"/>
<dbReference type="EMBL" id="CDMZ01000502">
    <property type="protein sequence ID" value="CEM15686.1"/>
    <property type="molecule type" value="Genomic_DNA"/>
</dbReference>
<evidence type="ECO:0000256" key="1">
    <source>
        <dbReference type="SAM" id="MobiDB-lite"/>
    </source>
</evidence>
<sequence>MRKKTEPVSAQDAQCYKDTSKFNEDQQEDSSLIQPQQRAAVAIPPHRGSDGLMPAAPASGKNPGRSPRGTRRL</sequence>